<feature type="compositionally biased region" description="Basic and acidic residues" evidence="1">
    <location>
        <begin position="215"/>
        <end position="227"/>
    </location>
</feature>
<dbReference type="AlphaFoldDB" id="A0A517NXQ5"/>
<keyword evidence="4" id="KW-1185">Reference proteome</keyword>
<dbReference type="EMBL" id="CP036526">
    <property type="protein sequence ID" value="QDT11911.1"/>
    <property type="molecule type" value="Genomic_DNA"/>
</dbReference>
<dbReference type="InterPro" id="IPR010767">
    <property type="entry name" value="Phage_CGC-2007_Cje0229"/>
</dbReference>
<dbReference type="RefSeq" id="WP_145419668.1">
    <property type="nucleotide sequence ID" value="NZ_CP036526.1"/>
</dbReference>
<dbReference type="Pfam" id="PF07087">
    <property type="entry name" value="DUF1353"/>
    <property type="match status" value="1"/>
</dbReference>
<feature type="compositionally biased region" description="Polar residues" evidence="1">
    <location>
        <begin position="187"/>
        <end position="197"/>
    </location>
</feature>
<evidence type="ECO:0008006" key="5">
    <source>
        <dbReference type="Google" id="ProtNLM"/>
    </source>
</evidence>
<sequence precursor="true">MASPTTRRFVSALSTNVVAALICTTFLGCTQETIDDSQGFGKFDGDVVAVWSQDGRDMILREPFSYIDGSNRVWTAPAGATVNGASIPYAFWSFIGGPFEGRYRNASVVHDVGCEQMTESWQDVHRMFYDACRCGGVDETQAKMLYYAVYHFGPRWESASDGTGNTQLIRRDPVPPTPEEISELETYVSQENPSAETIRSHDRRQLHSHPSRPSGESRRSVSGDFADRWQNQQRNERRGRRSGPRELSVETEEQVIAIVQSHVTSQTGEERPATYAVTPQRGGFRVDVQFVHETAEGQAAPDTGGKSVAFVSVNGQLIEFVSQ</sequence>
<evidence type="ECO:0000256" key="2">
    <source>
        <dbReference type="SAM" id="SignalP"/>
    </source>
</evidence>
<dbReference type="PROSITE" id="PS51257">
    <property type="entry name" value="PROKAR_LIPOPROTEIN"/>
    <property type="match status" value="1"/>
</dbReference>
<dbReference type="OrthoDB" id="7860705at2"/>
<dbReference type="Proteomes" id="UP000319817">
    <property type="component" value="Chromosome"/>
</dbReference>
<evidence type="ECO:0000256" key="1">
    <source>
        <dbReference type="SAM" id="MobiDB-lite"/>
    </source>
</evidence>
<gene>
    <name evidence="3" type="ORF">K239x_39130</name>
</gene>
<keyword evidence="2" id="KW-0732">Signal</keyword>
<name>A0A517NXQ5_9BACT</name>
<protein>
    <recommendedName>
        <fullName evidence="5">DUF1353 domain-containing protein</fullName>
    </recommendedName>
</protein>
<proteinExistence type="predicted"/>
<feature type="region of interest" description="Disordered" evidence="1">
    <location>
        <begin position="160"/>
        <end position="179"/>
    </location>
</feature>
<reference evidence="3 4" key="1">
    <citation type="submission" date="2019-02" db="EMBL/GenBank/DDBJ databases">
        <title>Deep-cultivation of Planctomycetes and their phenomic and genomic characterization uncovers novel biology.</title>
        <authorList>
            <person name="Wiegand S."/>
            <person name="Jogler M."/>
            <person name="Boedeker C."/>
            <person name="Pinto D."/>
            <person name="Vollmers J."/>
            <person name="Rivas-Marin E."/>
            <person name="Kohn T."/>
            <person name="Peeters S.H."/>
            <person name="Heuer A."/>
            <person name="Rast P."/>
            <person name="Oberbeckmann S."/>
            <person name="Bunk B."/>
            <person name="Jeske O."/>
            <person name="Meyerdierks A."/>
            <person name="Storesund J.E."/>
            <person name="Kallscheuer N."/>
            <person name="Luecker S."/>
            <person name="Lage O.M."/>
            <person name="Pohl T."/>
            <person name="Merkel B.J."/>
            <person name="Hornburger P."/>
            <person name="Mueller R.-W."/>
            <person name="Bruemmer F."/>
            <person name="Labrenz M."/>
            <person name="Spormann A.M."/>
            <person name="Op den Camp H."/>
            <person name="Overmann J."/>
            <person name="Amann R."/>
            <person name="Jetten M.S.M."/>
            <person name="Mascher T."/>
            <person name="Medema M.H."/>
            <person name="Devos D.P."/>
            <person name="Kaster A.-K."/>
            <person name="Ovreas L."/>
            <person name="Rohde M."/>
            <person name="Galperin M.Y."/>
            <person name="Jogler C."/>
        </authorList>
    </citation>
    <scope>NUCLEOTIDE SEQUENCE [LARGE SCALE GENOMIC DNA]</scope>
    <source>
        <strain evidence="3 4">K23_9</strain>
    </source>
</reference>
<feature type="region of interest" description="Disordered" evidence="1">
    <location>
        <begin position="186"/>
        <end position="252"/>
    </location>
</feature>
<evidence type="ECO:0000313" key="4">
    <source>
        <dbReference type="Proteomes" id="UP000319817"/>
    </source>
</evidence>
<feature type="signal peptide" evidence="2">
    <location>
        <begin position="1"/>
        <end position="19"/>
    </location>
</feature>
<accession>A0A517NXQ5</accession>
<evidence type="ECO:0000313" key="3">
    <source>
        <dbReference type="EMBL" id="QDT11911.1"/>
    </source>
</evidence>
<organism evidence="3 4">
    <name type="scientific">Stieleria marina</name>
    <dbReference type="NCBI Taxonomy" id="1930275"/>
    <lineage>
        <taxon>Bacteria</taxon>
        <taxon>Pseudomonadati</taxon>
        <taxon>Planctomycetota</taxon>
        <taxon>Planctomycetia</taxon>
        <taxon>Pirellulales</taxon>
        <taxon>Pirellulaceae</taxon>
        <taxon>Stieleria</taxon>
    </lineage>
</organism>
<feature type="chain" id="PRO_5022139913" description="DUF1353 domain-containing protein" evidence="2">
    <location>
        <begin position="20"/>
        <end position="323"/>
    </location>
</feature>